<dbReference type="Proteomes" id="UP000256708">
    <property type="component" value="Unassembled WGS sequence"/>
</dbReference>
<organism evidence="1 2">
    <name type="scientific">Pontibacter diazotrophicus</name>
    <dbReference type="NCBI Taxonomy" id="1400979"/>
    <lineage>
        <taxon>Bacteria</taxon>
        <taxon>Pseudomonadati</taxon>
        <taxon>Bacteroidota</taxon>
        <taxon>Cytophagia</taxon>
        <taxon>Cytophagales</taxon>
        <taxon>Hymenobacteraceae</taxon>
        <taxon>Pontibacter</taxon>
    </lineage>
</organism>
<accession>A0A3D8L7E5</accession>
<evidence type="ECO:0000313" key="2">
    <source>
        <dbReference type="Proteomes" id="UP000256708"/>
    </source>
</evidence>
<keyword evidence="2" id="KW-1185">Reference proteome</keyword>
<evidence type="ECO:0008006" key="3">
    <source>
        <dbReference type="Google" id="ProtNLM"/>
    </source>
</evidence>
<reference evidence="2" key="1">
    <citation type="submission" date="2018-08" db="EMBL/GenBank/DDBJ databases">
        <authorList>
            <person name="Liu Z.-W."/>
            <person name="Du Z.-J."/>
        </authorList>
    </citation>
    <scope>NUCLEOTIDE SEQUENCE [LARGE SCALE GENOMIC DNA]</scope>
    <source>
        <strain evidence="2">H4X</strain>
    </source>
</reference>
<sequence>MLKHSPLNTFIIPVLGFSLFASGCTESKSSLGEKELKDLSEHAVGMNFSNRFDYYPLIEEKIPQSPNPELHQDVLEIAMVIDTLAMKYMEQTGGIAENGTLMNPTMGGEKGIDIYNELHVKDKLRDLLNKAKEHASSSDKSLLQRTEWIVQNKFTGETAYFDHRRLSERPLSVLSLELVLLENYLLAELLNSLSENKE</sequence>
<dbReference type="EMBL" id="QRGR01000025">
    <property type="protein sequence ID" value="RDV13294.1"/>
    <property type="molecule type" value="Genomic_DNA"/>
</dbReference>
<evidence type="ECO:0000313" key="1">
    <source>
        <dbReference type="EMBL" id="RDV13294.1"/>
    </source>
</evidence>
<protein>
    <recommendedName>
        <fullName evidence="3">Gliding motility-associated protein GldM N-terminal domain-containing protein</fullName>
    </recommendedName>
</protein>
<dbReference type="RefSeq" id="WP_115567353.1">
    <property type="nucleotide sequence ID" value="NZ_QRGR01000025.1"/>
</dbReference>
<dbReference type="PROSITE" id="PS51257">
    <property type="entry name" value="PROKAR_LIPOPROTEIN"/>
    <property type="match status" value="1"/>
</dbReference>
<dbReference type="AlphaFoldDB" id="A0A3D8L7E5"/>
<gene>
    <name evidence="1" type="ORF">DXT99_19935</name>
</gene>
<name>A0A3D8L7E5_9BACT</name>
<proteinExistence type="predicted"/>
<comment type="caution">
    <text evidence="1">The sequence shown here is derived from an EMBL/GenBank/DDBJ whole genome shotgun (WGS) entry which is preliminary data.</text>
</comment>